<dbReference type="Pfam" id="PF02518">
    <property type="entry name" value="HATPase_c"/>
    <property type="match status" value="1"/>
</dbReference>
<dbReference type="Proteomes" id="UP001165283">
    <property type="component" value="Unassembled WGS sequence"/>
</dbReference>
<feature type="compositionally biased region" description="Polar residues" evidence="10">
    <location>
        <begin position="659"/>
        <end position="668"/>
    </location>
</feature>
<dbReference type="PANTHER" id="PTHR45436">
    <property type="entry name" value="SENSOR HISTIDINE KINASE YKOH"/>
    <property type="match status" value="1"/>
</dbReference>
<comment type="catalytic activity">
    <reaction evidence="1">
        <text>ATP + protein L-histidine = ADP + protein N-phospho-L-histidine.</text>
        <dbReference type="EC" id="2.7.13.3"/>
    </reaction>
</comment>
<feature type="domain" description="Histidine kinase" evidence="12">
    <location>
        <begin position="533"/>
        <end position="641"/>
    </location>
</feature>
<keyword evidence="9" id="KW-0902">Two-component regulatory system</keyword>
<keyword evidence="6 11" id="KW-0812">Transmembrane</keyword>
<evidence type="ECO:0000256" key="1">
    <source>
        <dbReference type="ARBA" id="ARBA00000085"/>
    </source>
</evidence>
<dbReference type="Pfam" id="PF08376">
    <property type="entry name" value="NIT"/>
    <property type="match status" value="1"/>
</dbReference>
<keyword evidence="5" id="KW-0808">Transferase</keyword>
<dbReference type="InterPro" id="IPR050428">
    <property type="entry name" value="TCS_sensor_his_kinase"/>
</dbReference>
<proteinExistence type="predicted"/>
<dbReference type="Gene3D" id="6.10.340.10">
    <property type="match status" value="1"/>
</dbReference>
<evidence type="ECO:0000313" key="15">
    <source>
        <dbReference type="Proteomes" id="UP001165283"/>
    </source>
</evidence>
<dbReference type="SMART" id="SM00387">
    <property type="entry name" value="HATPase_c"/>
    <property type="match status" value="1"/>
</dbReference>
<protein>
    <recommendedName>
        <fullName evidence="3">histidine kinase</fullName>
        <ecNumber evidence="3">2.7.13.3</ecNumber>
    </recommendedName>
</protein>
<evidence type="ECO:0000259" key="12">
    <source>
        <dbReference type="PROSITE" id="PS50109"/>
    </source>
</evidence>
<evidence type="ECO:0000256" key="10">
    <source>
        <dbReference type="SAM" id="MobiDB-lite"/>
    </source>
</evidence>
<dbReference type="SMART" id="SM00304">
    <property type="entry name" value="HAMP"/>
    <property type="match status" value="1"/>
</dbReference>
<sequence>MRFRWAPRTGAPSLRTRLLAGVMIPSTLVLVAGAVVGVNLISDAVTEERIAEASRIGATEGAGFFPSLIDERSASVLFLAAPTAEHRALLDEARAAVDGSFAQLREAAAEIYRLLPPELRTPSSIGAMVDQLPQLRAQVDARALPRAEVMQTYSRVTDLISFGSHVQAQSAQSAASANSINRSADLHGIADRIDQANSTLVAGLLTGDLTRTEFDDFGTGTGAYRGALQVLLPRLTPAEQERIAAIQAGPEWRQVAALADAVIARGFREGAPDAEQAAVPLPDLVATGAAARELSRQFMEIGFERRSALAVSDAAAAQDVVRTTVIIAVVALVALVAAFLIALAVTSRVVRRLTSLRRETLALAETTLPETVARLRKGERLDLDRDIPALDHGADEIGQVAAAFNKAQRTAVEAAVEEAHTREGFNAAFLNIARRSQAILHQQMQVLDRLERAEPDPDQLDLLFSLDHLATRERRNAENLIILGGEQPRRQWRNPVALGELVRAAVGESEHYQRVTVGNLPLVMVDGAAVGDLVHLIAELVDNATAFSPPGAPIEVHGTVVGRGVVVEVEDQGLGIAEDQLVQLNDMLRNPPDFGLFTLSRDSRIGLFVVARLARRHGVTVTLRSSAFGGIRAGLLVPTAILAGDATSTERPALAGVGSSASARTRASQHGVGSGMGAHRVDDGAPPSTPGVRVPAWAAPEGAGAPGPAPRRPSPGRVPDSRELVPESVTPTAEGGLPRLPRRRRQAHMDSRLLAHVGSAESGAAPAEPDDPDLFAPPTYSPETARNRMSALRRGTAQARELDQGHDDRTEGPRT</sequence>
<evidence type="ECO:0000256" key="2">
    <source>
        <dbReference type="ARBA" id="ARBA00004370"/>
    </source>
</evidence>
<dbReference type="PROSITE" id="PS50885">
    <property type="entry name" value="HAMP"/>
    <property type="match status" value="1"/>
</dbReference>
<dbReference type="InterPro" id="IPR036890">
    <property type="entry name" value="HATPase_C_sf"/>
</dbReference>
<dbReference type="SUPFAM" id="SSF55874">
    <property type="entry name" value="ATPase domain of HSP90 chaperone/DNA topoisomerase II/histidine kinase"/>
    <property type="match status" value="1"/>
</dbReference>
<evidence type="ECO:0000256" key="8">
    <source>
        <dbReference type="ARBA" id="ARBA00022989"/>
    </source>
</evidence>
<reference evidence="14" key="1">
    <citation type="submission" date="2021-04" db="EMBL/GenBank/DDBJ databases">
        <title>Pseudonocardia sp. nov., isolated from sandy soil of mangrove forest.</title>
        <authorList>
            <person name="Zan Z."/>
            <person name="Huang R."/>
            <person name="Liu W."/>
        </authorList>
    </citation>
    <scope>NUCLEOTIDE SEQUENCE</scope>
    <source>
        <strain evidence="14">S2-4</strain>
    </source>
</reference>
<dbReference type="PROSITE" id="PS50109">
    <property type="entry name" value="HIS_KIN"/>
    <property type="match status" value="1"/>
</dbReference>
<dbReference type="InterPro" id="IPR005467">
    <property type="entry name" value="His_kinase_dom"/>
</dbReference>
<evidence type="ECO:0000259" key="13">
    <source>
        <dbReference type="PROSITE" id="PS50885"/>
    </source>
</evidence>
<evidence type="ECO:0000256" key="5">
    <source>
        <dbReference type="ARBA" id="ARBA00022679"/>
    </source>
</evidence>
<gene>
    <name evidence="14" type="ORF">KDL28_29955</name>
</gene>
<keyword evidence="15" id="KW-1185">Reference proteome</keyword>
<dbReference type="Gene3D" id="3.30.565.10">
    <property type="entry name" value="Histidine kinase-like ATPase, C-terminal domain"/>
    <property type="match status" value="1"/>
</dbReference>
<accession>A0ABT1A8E6</accession>
<evidence type="ECO:0000256" key="3">
    <source>
        <dbReference type="ARBA" id="ARBA00012438"/>
    </source>
</evidence>
<feature type="compositionally biased region" description="Basic and acidic residues" evidence="10">
    <location>
        <begin position="800"/>
        <end position="815"/>
    </location>
</feature>
<dbReference type="Pfam" id="PF00672">
    <property type="entry name" value="HAMP"/>
    <property type="match status" value="1"/>
</dbReference>
<dbReference type="PANTHER" id="PTHR45436:SF5">
    <property type="entry name" value="SENSOR HISTIDINE KINASE TRCS"/>
    <property type="match status" value="1"/>
</dbReference>
<dbReference type="EMBL" id="JAGSOV010000064">
    <property type="protein sequence ID" value="MCO1659305.1"/>
    <property type="molecule type" value="Genomic_DNA"/>
</dbReference>
<evidence type="ECO:0000256" key="6">
    <source>
        <dbReference type="ARBA" id="ARBA00022692"/>
    </source>
</evidence>
<comment type="caution">
    <text evidence="14">The sequence shown here is derived from an EMBL/GenBank/DDBJ whole genome shotgun (WGS) entry which is preliminary data.</text>
</comment>
<dbReference type="InterPro" id="IPR003660">
    <property type="entry name" value="HAMP_dom"/>
</dbReference>
<feature type="domain" description="HAMP" evidence="13">
    <location>
        <begin position="347"/>
        <end position="416"/>
    </location>
</feature>
<feature type="region of interest" description="Disordered" evidence="10">
    <location>
        <begin position="652"/>
        <end position="744"/>
    </location>
</feature>
<keyword evidence="4" id="KW-0597">Phosphoprotein</keyword>
<comment type="subcellular location">
    <subcellularLocation>
        <location evidence="2">Membrane</location>
    </subcellularLocation>
</comment>
<dbReference type="EC" id="2.7.13.3" evidence="3"/>
<keyword evidence="8 11" id="KW-1133">Transmembrane helix</keyword>
<keyword evidence="11" id="KW-0472">Membrane</keyword>
<name>A0ABT1A8E6_9PSEU</name>
<feature type="transmembrane region" description="Helical" evidence="11">
    <location>
        <begin position="325"/>
        <end position="350"/>
    </location>
</feature>
<evidence type="ECO:0000256" key="4">
    <source>
        <dbReference type="ARBA" id="ARBA00022553"/>
    </source>
</evidence>
<dbReference type="InterPro" id="IPR003594">
    <property type="entry name" value="HATPase_dom"/>
</dbReference>
<feature type="region of interest" description="Disordered" evidence="10">
    <location>
        <begin position="758"/>
        <end position="815"/>
    </location>
</feature>
<dbReference type="InterPro" id="IPR013587">
    <property type="entry name" value="Nitrate/nitrite_sensing"/>
</dbReference>
<evidence type="ECO:0000313" key="14">
    <source>
        <dbReference type="EMBL" id="MCO1659305.1"/>
    </source>
</evidence>
<evidence type="ECO:0000256" key="9">
    <source>
        <dbReference type="ARBA" id="ARBA00023012"/>
    </source>
</evidence>
<organism evidence="14 15">
    <name type="scientific">Pseudonocardia humida</name>
    <dbReference type="NCBI Taxonomy" id="2800819"/>
    <lineage>
        <taxon>Bacteria</taxon>
        <taxon>Bacillati</taxon>
        <taxon>Actinomycetota</taxon>
        <taxon>Actinomycetes</taxon>
        <taxon>Pseudonocardiales</taxon>
        <taxon>Pseudonocardiaceae</taxon>
        <taxon>Pseudonocardia</taxon>
    </lineage>
</organism>
<evidence type="ECO:0000256" key="11">
    <source>
        <dbReference type="SAM" id="Phobius"/>
    </source>
</evidence>
<keyword evidence="7" id="KW-0418">Kinase</keyword>
<evidence type="ECO:0000256" key="7">
    <source>
        <dbReference type="ARBA" id="ARBA00022777"/>
    </source>
</evidence>
<dbReference type="RefSeq" id="WP_252444125.1">
    <property type="nucleotide sequence ID" value="NZ_JAGSOV010000064.1"/>
</dbReference>